<comment type="caution">
    <text evidence="2">The sequence shown here is derived from an EMBL/GenBank/DDBJ whole genome shotgun (WGS) entry which is preliminary data.</text>
</comment>
<organism evidence="2 3">
    <name type="scientific">Roseibium denhamense</name>
    <dbReference type="NCBI Taxonomy" id="76305"/>
    <lineage>
        <taxon>Bacteria</taxon>
        <taxon>Pseudomonadati</taxon>
        <taxon>Pseudomonadota</taxon>
        <taxon>Alphaproteobacteria</taxon>
        <taxon>Hyphomicrobiales</taxon>
        <taxon>Stappiaceae</taxon>
        <taxon>Roseibium</taxon>
    </lineage>
</organism>
<feature type="domain" description="AB hydrolase-1" evidence="1">
    <location>
        <begin position="17"/>
        <end position="256"/>
    </location>
</feature>
<evidence type="ECO:0000259" key="1">
    <source>
        <dbReference type="Pfam" id="PF12697"/>
    </source>
</evidence>
<dbReference type="PANTHER" id="PTHR43798">
    <property type="entry name" value="MONOACYLGLYCEROL LIPASE"/>
    <property type="match status" value="1"/>
</dbReference>
<dbReference type="EMBL" id="FXTT01000001">
    <property type="protein sequence ID" value="SMP10120.1"/>
    <property type="molecule type" value="Genomic_DNA"/>
</dbReference>
<dbReference type="InterPro" id="IPR050266">
    <property type="entry name" value="AB_hydrolase_sf"/>
</dbReference>
<evidence type="ECO:0000313" key="3">
    <source>
        <dbReference type="Proteomes" id="UP001157914"/>
    </source>
</evidence>
<proteinExistence type="predicted"/>
<dbReference type="InterPro" id="IPR000073">
    <property type="entry name" value="AB_hydrolase_1"/>
</dbReference>
<dbReference type="RefSeq" id="WP_208996965.1">
    <property type="nucleotide sequence ID" value="NZ_BAAAEA010000001.1"/>
</dbReference>
<reference evidence="2 3" key="1">
    <citation type="submission" date="2017-05" db="EMBL/GenBank/DDBJ databases">
        <authorList>
            <person name="Varghese N."/>
            <person name="Submissions S."/>
        </authorList>
    </citation>
    <scope>NUCLEOTIDE SEQUENCE [LARGE SCALE GENOMIC DNA]</scope>
    <source>
        <strain evidence="2 3">DSM 15949</strain>
    </source>
</reference>
<sequence length="271" mass="29476">MKAPKLKIKDTGAGRPLVMLHGWSCSGVFFAQQMTAMVNEARCIVPDLPGHGETGGACPLTIEAAADDLHRYLIDQDIEDAILCGWSMGALVAFSLIERHGAGRISAVVSIDMSPKVLNSGDWPNGTLNGLNDEGNQHFLNVMIADWPRLPPLIASRLYAADGDTPAELIAFARDEIRKADPVLLQPMWRSLTEQDFRPLLQKFPVPLHLVAGVQSQLYGPGVQAWHAQNVPDFTLHPFANSGHAPHLEEPDAFNKLLSAVLRDTPTAQKG</sequence>
<dbReference type="InterPro" id="IPR029058">
    <property type="entry name" value="AB_hydrolase_fold"/>
</dbReference>
<protein>
    <submittedName>
        <fullName evidence="2">Pimeloyl-ACP methyl ester carboxylesterase</fullName>
    </submittedName>
</protein>
<keyword evidence="3" id="KW-1185">Reference proteome</keyword>
<dbReference type="SUPFAM" id="SSF53474">
    <property type="entry name" value="alpha/beta-Hydrolases"/>
    <property type="match status" value="1"/>
</dbReference>
<gene>
    <name evidence="2" type="ORF">SAMN06265374_1177</name>
</gene>
<accession>A0ABY1NJ05</accession>
<dbReference type="Pfam" id="PF12697">
    <property type="entry name" value="Abhydrolase_6"/>
    <property type="match status" value="1"/>
</dbReference>
<dbReference type="Proteomes" id="UP001157914">
    <property type="component" value="Unassembled WGS sequence"/>
</dbReference>
<name>A0ABY1NJ05_9HYPH</name>
<evidence type="ECO:0000313" key="2">
    <source>
        <dbReference type="EMBL" id="SMP10120.1"/>
    </source>
</evidence>
<dbReference type="Gene3D" id="3.40.50.1820">
    <property type="entry name" value="alpha/beta hydrolase"/>
    <property type="match status" value="1"/>
</dbReference>